<dbReference type="SUPFAM" id="SSF50475">
    <property type="entry name" value="FMN-binding split barrel"/>
    <property type="match status" value="1"/>
</dbReference>
<dbReference type="EMBL" id="QDKG01000001">
    <property type="protein sequence ID" value="PVH26336.1"/>
    <property type="molecule type" value="Genomic_DNA"/>
</dbReference>
<dbReference type="GO" id="GO:0016646">
    <property type="term" value="F:oxidoreductase activity, acting on the CH-NH group of donors, NAD or NADP as acceptor"/>
    <property type="evidence" value="ECO:0007669"/>
    <property type="project" value="UniProtKB-ARBA"/>
</dbReference>
<dbReference type="OrthoDB" id="9794638at2"/>
<dbReference type="SMART" id="SM00903">
    <property type="entry name" value="Flavin_Reduct"/>
    <property type="match status" value="1"/>
</dbReference>
<keyword evidence="2" id="KW-0285">Flavoprotein</keyword>
<comment type="caution">
    <text evidence="6">The sequence shown here is derived from an EMBL/GenBank/DDBJ whole genome shotgun (WGS) entry which is preliminary data.</text>
</comment>
<dbReference type="GO" id="GO:0010181">
    <property type="term" value="F:FMN binding"/>
    <property type="evidence" value="ECO:0007669"/>
    <property type="project" value="InterPro"/>
</dbReference>
<dbReference type="AlphaFoldDB" id="A0A2T8HLM7"/>
<sequence length="284" mass="31656">MLIDFQKISTRDSQHYLQHAIAPRPICFASTINVKGEVNLSPFSFFNVFSSNPPIVVFSPSRRARNNTTKDTYKNILEVPEVAINIVDFDMLQQMSLSSCEYPSGINEFTKAGLRMLTSNTIKPPRVLESKISMECKVTEVKPLGNQGGAGILVIAEVLLMHVDDEILDKDRLIDPRKIKQVARLGGDWYMHVQPEIIYKVPKPVAELGIGVDKLPAKILQCPVFTGNHFGALANVSSIPERDDDFDDDVLHDTNLSESAFAMRITALLDAGDVQSAWQLVLRF</sequence>
<dbReference type="PANTHER" id="PTHR33798">
    <property type="entry name" value="FLAVOPROTEIN OXYGENASE"/>
    <property type="match status" value="1"/>
</dbReference>
<protein>
    <submittedName>
        <fullName evidence="6">Flavin reductase</fullName>
    </submittedName>
</protein>
<accession>A0A2T8HLM7</accession>
<dbReference type="RefSeq" id="WP_116774202.1">
    <property type="nucleotide sequence ID" value="NZ_QDKG01000001.1"/>
</dbReference>
<comment type="cofactor">
    <cofactor evidence="1">
        <name>FMN</name>
        <dbReference type="ChEBI" id="CHEBI:58210"/>
    </cofactor>
</comment>
<dbReference type="InterPro" id="IPR002563">
    <property type="entry name" value="Flavin_Rdtase-like_dom"/>
</dbReference>
<dbReference type="Pfam" id="PF01613">
    <property type="entry name" value="Flavin_Reduct"/>
    <property type="match status" value="1"/>
</dbReference>
<reference evidence="6 7" key="1">
    <citation type="submission" date="2018-04" db="EMBL/GenBank/DDBJ databases">
        <title>Sphingobacterium cortibacter sp. nov.</title>
        <authorList>
            <person name="Li Y."/>
        </authorList>
    </citation>
    <scope>NUCLEOTIDE SEQUENCE [LARGE SCALE GENOMIC DNA]</scope>
    <source>
        <strain evidence="6 7">2c-3</strain>
    </source>
</reference>
<evidence type="ECO:0000256" key="2">
    <source>
        <dbReference type="ARBA" id="ARBA00022630"/>
    </source>
</evidence>
<dbReference type="PANTHER" id="PTHR33798:SF5">
    <property type="entry name" value="FLAVIN REDUCTASE LIKE DOMAIN-CONTAINING PROTEIN"/>
    <property type="match status" value="1"/>
</dbReference>
<dbReference type="Proteomes" id="UP000245627">
    <property type="component" value="Unassembled WGS sequence"/>
</dbReference>
<evidence type="ECO:0000256" key="4">
    <source>
        <dbReference type="ARBA" id="ARBA00038054"/>
    </source>
</evidence>
<organism evidence="6 7">
    <name type="scientific">Sphingobacterium corticibacter</name>
    <dbReference type="NCBI Taxonomy" id="2171749"/>
    <lineage>
        <taxon>Bacteria</taxon>
        <taxon>Pseudomonadati</taxon>
        <taxon>Bacteroidota</taxon>
        <taxon>Sphingobacteriia</taxon>
        <taxon>Sphingobacteriales</taxon>
        <taxon>Sphingobacteriaceae</taxon>
        <taxon>Sphingobacterium</taxon>
    </lineage>
</organism>
<evidence type="ECO:0000313" key="7">
    <source>
        <dbReference type="Proteomes" id="UP000245627"/>
    </source>
</evidence>
<keyword evidence="3" id="KW-0288">FMN</keyword>
<feature type="domain" description="Flavin reductase like" evidence="5">
    <location>
        <begin position="21"/>
        <end position="173"/>
    </location>
</feature>
<gene>
    <name evidence="6" type="ORF">DC487_01530</name>
</gene>
<name>A0A2T8HLM7_9SPHI</name>
<proteinExistence type="inferred from homology"/>
<keyword evidence="7" id="KW-1185">Reference proteome</keyword>
<dbReference type="Gene3D" id="2.30.110.10">
    <property type="entry name" value="Electron Transport, Fmn-binding Protein, Chain A"/>
    <property type="match status" value="1"/>
</dbReference>
<evidence type="ECO:0000313" key="6">
    <source>
        <dbReference type="EMBL" id="PVH26336.1"/>
    </source>
</evidence>
<dbReference type="InterPro" id="IPR012349">
    <property type="entry name" value="Split_barrel_FMN-bd"/>
</dbReference>
<evidence type="ECO:0000256" key="1">
    <source>
        <dbReference type="ARBA" id="ARBA00001917"/>
    </source>
</evidence>
<evidence type="ECO:0000259" key="5">
    <source>
        <dbReference type="SMART" id="SM00903"/>
    </source>
</evidence>
<evidence type="ECO:0000256" key="3">
    <source>
        <dbReference type="ARBA" id="ARBA00022643"/>
    </source>
</evidence>
<comment type="similarity">
    <text evidence="4">Belongs to the flavoredoxin family.</text>
</comment>